<proteinExistence type="inferred from homology"/>
<dbReference type="Proteomes" id="UP000216107">
    <property type="component" value="Unassembled WGS sequence"/>
</dbReference>
<evidence type="ECO:0000313" key="4">
    <source>
        <dbReference type="EMBL" id="PAS94655.1"/>
    </source>
</evidence>
<evidence type="ECO:0000313" key="5">
    <source>
        <dbReference type="Proteomes" id="UP000216107"/>
    </source>
</evidence>
<dbReference type="AlphaFoldDB" id="A0A272EX20"/>
<gene>
    <name evidence="3" type="ORF">BGI27_03495</name>
    <name evidence="4" type="ORF">CGU29_02820</name>
</gene>
<dbReference type="GO" id="GO:0016301">
    <property type="term" value="F:kinase activity"/>
    <property type="evidence" value="ECO:0007669"/>
    <property type="project" value="UniProtKB-UniRule"/>
</dbReference>
<evidence type="ECO:0000313" key="6">
    <source>
        <dbReference type="Proteomes" id="UP000623509"/>
    </source>
</evidence>
<reference evidence="3 6" key="1">
    <citation type="submission" date="2016-08" db="EMBL/GenBank/DDBJ databases">
        <title>Candidatus Dactylopiibacterium carminicum genome sequence.</title>
        <authorList>
            <person name="Ramirez-Puebla S.T."/>
            <person name="Ormeno-Orrillo E."/>
            <person name="Vera-Ponce De Leon A."/>
            <person name="Luis L."/>
            <person name="Sanchez-Flores A."/>
            <person name="Monica R."/>
            <person name="Martinez-Romero E."/>
        </authorList>
    </citation>
    <scope>NUCLEOTIDE SEQUENCE [LARGE SCALE GENOMIC DNA]</scope>
    <source>
        <strain evidence="3">END1</strain>
    </source>
</reference>
<keyword evidence="2" id="KW-0808">Transferase</keyword>
<evidence type="ECO:0000313" key="3">
    <source>
        <dbReference type="EMBL" id="KAF7600291.1"/>
    </source>
</evidence>
<dbReference type="Gene3D" id="3.90.1200.10">
    <property type="match status" value="1"/>
</dbReference>
<dbReference type="InterPro" id="IPR011009">
    <property type="entry name" value="Kinase-like_dom_sf"/>
</dbReference>
<dbReference type="PANTHER" id="PTHR12149:SF8">
    <property type="entry name" value="PROTEIN-RIBULOSAMINE 3-KINASE"/>
    <property type="match status" value="1"/>
</dbReference>
<dbReference type="EMBL" id="NMRN01000005">
    <property type="protein sequence ID" value="PAS94655.1"/>
    <property type="molecule type" value="Genomic_DNA"/>
</dbReference>
<dbReference type="EMBL" id="MDUX01000007">
    <property type="protein sequence ID" value="KAF7600291.1"/>
    <property type="molecule type" value="Genomic_DNA"/>
</dbReference>
<protein>
    <submittedName>
        <fullName evidence="3">Fructosamine kinase family protein</fullName>
    </submittedName>
</protein>
<dbReference type="PANTHER" id="PTHR12149">
    <property type="entry name" value="FRUCTOSAMINE 3 KINASE-RELATED PROTEIN"/>
    <property type="match status" value="1"/>
</dbReference>
<comment type="similarity">
    <text evidence="1 2">Belongs to the fructosamine kinase family.</text>
</comment>
<accession>A0A272EX20</accession>
<comment type="caution">
    <text evidence="4">The sequence shown here is derived from an EMBL/GenBank/DDBJ whole genome shotgun (WGS) entry which is preliminary data.</text>
</comment>
<reference evidence="4 5" key="2">
    <citation type="submission" date="2017-07" db="EMBL/GenBank/DDBJ databases">
        <title>Candidatus Dactylopiibacterium carminicum, a nitrogen-fixing symbiont of the cochineal insect Dactylopius coccus and Dactylopius opuntiae (Hemiptera: Coccoidea: Dactylopiidae).</title>
        <authorList>
            <person name="Vera A."/>
        </authorList>
    </citation>
    <scope>NUCLEOTIDE SEQUENCE [LARGE SCALE GENOMIC DNA]</scope>
    <source>
        <strain evidence="4 5">NFDCM</strain>
    </source>
</reference>
<keyword evidence="2 3" id="KW-0418">Kinase</keyword>
<sequence length="302" mass="33318">MNRLPASLQHRLEQLAREALGNGFRLADARPVAGGDINTALQLQGAGRERLFLKLRKAADAAMFAAEADGLTALARCDAIRVPAVLGHGDEGEHAWLLLEWLDLSPLRDTAHACRAGEALAAMHRQEGAHFGWTRDNFIGATPQANPAYEAWPRFFVEQRLRPQLALAARRGFGGELQRHGEQLCKNTAALFLGEQPRPSLLHGDLWGGNIAVLADGTPVLYDPACYFGDREADLAMTELFGGFPLAFYAAYRAAWPLAPGFETRKPLYNLYHVLNHLNLFGQGYLSQAERMARQLARTLLR</sequence>
<dbReference type="SUPFAM" id="SSF56112">
    <property type="entry name" value="Protein kinase-like (PK-like)"/>
    <property type="match status" value="1"/>
</dbReference>
<dbReference type="PIRSF" id="PIRSF006221">
    <property type="entry name" value="Ketosamine-3-kinase"/>
    <property type="match status" value="1"/>
</dbReference>
<evidence type="ECO:0000256" key="1">
    <source>
        <dbReference type="ARBA" id="ARBA00009460"/>
    </source>
</evidence>
<dbReference type="Gene3D" id="3.30.200.20">
    <property type="entry name" value="Phosphorylase Kinase, domain 1"/>
    <property type="match status" value="1"/>
</dbReference>
<dbReference type="Proteomes" id="UP000623509">
    <property type="component" value="Unassembled WGS sequence"/>
</dbReference>
<evidence type="ECO:0000256" key="2">
    <source>
        <dbReference type="PIRNR" id="PIRNR006221"/>
    </source>
</evidence>
<dbReference type="InterPro" id="IPR016477">
    <property type="entry name" value="Fructo-/Ketosamine-3-kinase"/>
</dbReference>
<dbReference type="OrthoDB" id="5291879at2"/>
<dbReference type="RefSeq" id="WP_095523527.1">
    <property type="nucleotide sequence ID" value="NZ_MDUX01000007.1"/>
</dbReference>
<dbReference type="Pfam" id="PF03881">
    <property type="entry name" value="Fructosamin_kin"/>
    <property type="match status" value="1"/>
</dbReference>
<organism evidence="4 5">
    <name type="scientific">Candidatus Dactylopiibacterium carminicum</name>
    <dbReference type="NCBI Taxonomy" id="857335"/>
    <lineage>
        <taxon>Bacteria</taxon>
        <taxon>Pseudomonadati</taxon>
        <taxon>Pseudomonadota</taxon>
        <taxon>Betaproteobacteria</taxon>
        <taxon>Rhodocyclales</taxon>
        <taxon>Rhodocyclaceae</taxon>
        <taxon>Candidatus Dactylopiibacterium</taxon>
    </lineage>
</organism>
<name>A0A272EX20_9RHOO</name>
<keyword evidence="6" id="KW-1185">Reference proteome</keyword>